<reference evidence="2 3" key="1">
    <citation type="submission" date="2018-08" db="EMBL/GenBank/DDBJ databases">
        <title>Bacillus chawlae sp. nov., Bacillus glennii sp. nov., and Bacillus saganii sp. nov. Isolated from the Vehicle Assembly Building at Kennedy Space Center where the Viking Spacecraft were Assembled.</title>
        <authorList>
            <person name="Seuylemezian A."/>
            <person name="Vaishampayan P."/>
        </authorList>
    </citation>
    <scope>NUCLEOTIDE SEQUENCE [LARGE SCALE GENOMIC DNA]</scope>
    <source>
        <strain evidence="2 3">V47-23a</strain>
    </source>
</reference>
<dbReference type="OrthoDB" id="2427947at2"/>
<evidence type="ECO:0000313" key="2">
    <source>
        <dbReference type="EMBL" id="RFU67495.1"/>
    </source>
</evidence>
<evidence type="ECO:0000313" key="3">
    <source>
        <dbReference type="Proteomes" id="UP000264541"/>
    </source>
</evidence>
<keyword evidence="3" id="KW-1185">Reference proteome</keyword>
<dbReference type="EMBL" id="QVTE01000043">
    <property type="protein sequence ID" value="RFU67495.1"/>
    <property type="molecule type" value="Genomic_DNA"/>
</dbReference>
<comment type="caution">
    <text evidence="2">The sequence shown here is derived from an EMBL/GenBank/DDBJ whole genome shotgun (WGS) entry which is preliminary data.</text>
</comment>
<evidence type="ECO:0000256" key="1">
    <source>
        <dbReference type="SAM" id="Phobius"/>
    </source>
</evidence>
<gene>
    <name evidence="2" type="ORF">D0469_14690</name>
</gene>
<accession>A0A372LL33</accession>
<sequence>MCFSTNAIETQAYETALKIREASIYKFVRTESADGNAFDLDNHSPDEIPVITKVILEDNNGHPYSVEPNPFGLKFAKGEINYNEYKKSQNKDVAMGIGILCVTAGLFLSISWAFVQWMT</sequence>
<dbReference type="AlphaFoldDB" id="A0A372LL33"/>
<organism evidence="2 3">
    <name type="scientific">Peribacillus saganii</name>
    <dbReference type="NCBI Taxonomy" id="2303992"/>
    <lineage>
        <taxon>Bacteria</taxon>
        <taxon>Bacillati</taxon>
        <taxon>Bacillota</taxon>
        <taxon>Bacilli</taxon>
        <taxon>Bacillales</taxon>
        <taxon>Bacillaceae</taxon>
        <taxon>Peribacillus</taxon>
    </lineage>
</organism>
<name>A0A372LL33_9BACI</name>
<keyword evidence="1" id="KW-1133">Transmembrane helix</keyword>
<protein>
    <submittedName>
        <fullName evidence="2">Uncharacterized protein</fullName>
    </submittedName>
</protein>
<dbReference type="Proteomes" id="UP000264541">
    <property type="component" value="Unassembled WGS sequence"/>
</dbReference>
<proteinExistence type="predicted"/>
<keyword evidence="1" id="KW-0812">Transmembrane</keyword>
<feature type="transmembrane region" description="Helical" evidence="1">
    <location>
        <begin position="93"/>
        <end position="115"/>
    </location>
</feature>
<dbReference type="RefSeq" id="WP_117327490.1">
    <property type="nucleotide sequence ID" value="NZ_QVTE01000043.1"/>
</dbReference>
<keyword evidence="1" id="KW-0472">Membrane</keyword>